<dbReference type="InterPro" id="IPR030392">
    <property type="entry name" value="S74_ICA"/>
</dbReference>
<keyword evidence="2" id="KW-0946">Virion</keyword>
<feature type="domain" description="Peptidase S74" evidence="3">
    <location>
        <begin position="573"/>
        <end position="665"/>
    </location>
</feature>
<keyword evidence="2" id="KW-1227">Viral tail protein</keyword>
<dbReference type="PROSITE" id="PS51688">
    <property type="entry name" value="ICA"/>
    <property type="match status" value="1"/>
</dbReference>
<accession>A0A8S5SA20</accession>
<dbReference type="Pfam" id="PF13884">
    <property type="entry name" value="Peptidase_S74"/>
    <property type="match status" value="1"/>
</dbReference>
<dbReference type="Pfam" id="PF07902">
    <property type="entry name" value="Gp58"/>
    <property type="match status" value="1"/>
</dbReference>
<dbReference type="EMBL" id="BK032560">
    <property type="protein sequence ID" value="DAF47837.1"/>
    <property type="molecule type" value="Genomic_DNA"/>
</dbReference>
<proteinExistence type="predicted"/>
<comment type="subcellular location">
    <subcellularLocation>
        <location evidence="1">Virion</location>
    </subcellularLocation>
</comment>
<dbReference type="GO" id="GO:0098015">
    <property type="term" value="C:virus tail"/>
    <property type="evidence" value="ECO:0007669"/>
    <property type="project" value="UniProtKB-KW"/>
</dbReference>
<protein>
    <submittedName>
        <fullName evidence="4">Minor structural protein</fullName>
    </submittedName>
</protein>
<name>A0A8S5SA20_9CAUD</name>
<evidence type="ECO:0000256" key="1">
    <source>
        <dbReference type="ARBA" id="ARBA00004328"/>
    </source>
</evidence>
<evidence type="ECO:0000313" key="4">
    <source>
        <dbReference type="EMBL" id="DAF47837.1"/>
    </source>
</evidence>
<organism evidence="4">
    <name type="scientific">Siphoviridae sp. ctJjf17</name>
    <dbReference type="NCBI Taxonomy" id="2827839"/>
    <lineage>
        <taxon>Viruses</taxon>
        <taxon>Duplodnaviria</taxon>
        <taxon>Heunggongvirae</taxon>
        <taxon>Uroviricota</taxon>
        <taxon>Caudoviricetes</taxon>
    </lineage>
</organism>
<evidence type="ECO:0000256" key="2">
    <source>
        <dbReference type="ARBA" id="ARBA00022732"/>
    </source>
</evidence>
<dbReference type="InterPro" id="IPR012892">
    <property type="entry name" value="Gp58"/>
</dbReference>
<sequence>MQVEVNAGKQEAKFRNGKYEYTFTPNNKTDKVKLYHMGCNGTTQLSRIQLERGEDVTTFERPYEKANSLSGIFKQLRDLDIEMRDENSEFWGRLKLNNKGLLTEFQNKELKTLLASTAEGVSTQVKKELKDNVTEQINSTTANLDVKFNQINSSIQTIESGTLKKSEITINENGISLGSGKEINGKVVSSLLTASPDGIKAITDRLVLSPNYDNLVIYDYRKRVEVGATGKTVTPKIVDDNLKSGDTFHVSGTLTQEINSNRSLVVNVVVEYEDGTINDAAGGRDISGYDTLNHDFSEVVEVYIRDEHREKKIKDYYLKLYQVENAAAKRVITNFKIYKQRSAELIVDGSIKGRQIGAQQIEAGNIKAGAIESQHIDALAIEGRHLRVDNAMINKLTAEDAFVDKLFARNAFINNLKAVKISSTQLEADFLRAYKGYIGGFQIGKHDRDGQTAWWLTGQNQFYVGMSNGSGTWGQTALWVNWGTKWNEVGPNAWYVKENGQMHCKNTAYFWNTPTVIGNLKVTGNIIFNDEKGNSGKWLYSHMYERIENKGSYVYFYYPWGSYDWVAANKEVSDRRYKRNIKESEVNALEVLNKLNTYSYTKEYDGEVKDISCGIMAQEVEEHLPDAFKQLPDDIKSYGAFELVPYLIKGIQELSKKNDKLEKEMEILKNGK</sequence>
<reference evidence="4" key="1">
    <citation type="journal article" date="2021" name="Proc. Natl. Acad. Sci. U.S.A.">
        <title>A Catalog of Tens of Thousands of Viruses from Human Metagenomes Reveals Hidden Associations with Chronic Diseases.</title>
        <authorList>
            <person name="Tisza M.J."/>
            <person name="Buck C.B."/>
        </authorList>
    </citation>
    <scope>NUCLEOTIDE SEQUENCE</scope>
    <source>
        <strain evidence="4">CtJjf17</strain>
    </source>
</reference>
<evidence type="ECO:0000259" key="3">
    <source>
        <dbReference type="PROSITE" id="PS51688"/>
    </source>
</evidence>